<evidence type="ECO:0000313" key="10">
    <source>
        <dbReference type="Proteomes" id="UP000238312"/>
    </source>
</evidence>
<evidence type="ECO:0000256" key="1">
    <source>
        <dbReference type="ARBA" id="ARBA00001971"/>
    </source>
</evidence>
<dbReference type="SUPFAM" id="SSF48264">
    <property type="entry name" value="Cytochrome P450"/>
    <property type="match status" value="1"/>
</dbReference>
<dbReference type="GO" id="GO:0016125">
    <property type="term" value="P:sterol metabolic process"/>
    <property type="evidence" value="ECO:0007669"/>
    <property type="project" value="TreeGrafter"/>
</dbReference>
<dbReference type="GO" id="GO:0004497">
    <property type="term" value="F:monooxygenase activity"/>
    <property type="evidence" value="ECO:0007669"/>
    <property type="project" value="UniProtKB-KW"/>
</dbReference>
<evidence type="ECO:0000256" key="2">
    <source>
        <dbReference type="ARBA" id="ARBA00010617"/>
    </source>
</evidence>
<keyword evidence="7" id="KW-0503">Monooxygenase</keyword>
<feature type="region of interest" description="Disordered" evidence="8">
    <location>
        <begin position="400"/>
        <end position="419"/>
    </location>
</feature>
<organism evidence="9 10">
    <name type="scientific">Nonomuraea fuscirosea</name>
    <dbReference type="NCBI Taxonomy" id="1291556"/>
    <lineage>
        <taxon>Bacteria</taxon>
        <taxon>Bacillati</taxon>
        <taxon>Actinomycetota</taxon>
        <taxon>Actinomycetes</taxon>
        <taxon>Streptosporangiales</taxon>
        <taxon>Streptosporangiaceae</taxon>
        <taxon>Nonomuraea</taxon>
    </lineage>
</organism>
<evidence type="ECO:0000256" key="3">
    <source>
        <dbReference type="ARBA" id="ARBA00022617"/>
    </source>
</evidence>
<evidence type="ECO:0000313" key="9">
    <source>
        <dbReference type="EMBL" id="PRX61724.1"/>
    </source>
</evidence>
<evidence type="ECO:0000256" key="5">
    <source>
        <dbReference type="ARBA" id="ARBA00023002"/>
    </source>
</evidence>
<keyword evidence="5" id="KW-0560">Oxidoreductase</keyword>
<dbReference type="Pfam" id="PF00067">
    <property type="entry name" value="p450"/>
    <property type="match status" value="1"/>
</dbReference>
<proteinExistence type="inferred from homology"/>
<dbReference type="AlphaFoldDB" id="A0A2T0MT31"/>
<comment type="caution">
    <text evidence="9">The sequence shown here is derived from an EMBL/GenBank/DDBJ whole genome shotgun (WGS) entry which is preliminary data.</text>
</comment>
<name>A0A2T0MT31_9ACTN</name>
<dbReference type="OrthoDB" id="9764248at2"/>
<evidence type="ECO:0000256" key="8">
    <source>
        <dbReference type="SAM" id="MobiDB-lite"/>
    </source>
</evidence>
<dbReference type="PANTHER" id="PTHR24286">
    <property type="entry name" value="CYTOCHROME P450 26"/>
    <property type="match status" value="1"/>
</dbReference>
<dbReference type="GO" id="GO:0005506">
    <property type="term" value="F:iron ion binding"/>
    <property type="evidence" value="ECO:0007669"/>
    <property type="project" value="InterPro"/>
</dbReference>
<dbReference type="GO" id="GO:0020037">
    <property type="term" value="F:heme binding"/>
    <property type="evidence" value="ECO:0007669"/>
    <property type="project" value="InterPro"/>
</dbReference>
<keyword evidence="4" id="KW-0479">Metal-binding</keyword>
<protein>
    <submittedName>
        <fullName evidence="9">Fatty-acid peroxygenase</fullName>
    </submittedName>
</protein>
<keyword evidence="6" id="KW-0408">Iron</keyword>
<comment type="similarity">
    <text evidence="2">Belongs to the cytochrome P450 family.</text>
</comment>
<accession>A0A2T0MT31</accession>
<dbReference type="EMBL" id="PVNG01000014">
    <property type="protein sequence ID" value="PRX61724.1"/>
    <property type="molecule type" value="Genomic_DNA"/>
</dbReference>
<evidence type="ECO:0000256" key="7">
    <source>
        <dbReference type="ARBA" id="ARBA00023033"/>
    </source>
</evidence>
<sequence length="419" mass="45110">MLVLDDTLFLLLEGYGWLPGLLRRSHGPVAHTRLLGHRTVGLRGPEAARFFYDDDNVRRRTALPEPIRSTLVGRGAVHTLDGAGHRVRKAMFLSLLTGVGVGSLAAHTGAAWDEAAGRWGAGRRVVLFEQAAEVLTAGVCRWAGIPISDAEVPDLAADLTAMVDGFGGGGPRHWRGRLARARREAWLADLVGDLRDGTDTAPAGSALDVVVNYRGAGGKPLDAGTAAVELLNIIRPTTAVAWYVTFAAHALHRWPEHRKALRDGDAAHTEAFAQEVRRFYPFAPFVGGIAARDLAWAGERIPEGTLVLLDVYGQNHDPELWAEPYTFNPGRFAGRELGPYELIPQGGGDPGTGHRCPGEQITLALLQTLAVRLARLDYAVPDQDLTISLRRIPTRPASGFVLTVPQPTPTQPPASSLHG</sequence>
<dbReference type="Gene3D" id="1.10.630.10">
    <property type="entry name" value="Cytochrome P450"/>
    <property type="match status" value="1"/>
</dbReference>
<dbReference type="PANTHER" id="PTHR24286:SF24">
    <property type="entry name" value="LANOSTEROL 14-ALPHA DEMETHYLASE"/>
    <property type="match status" value="1"/>
</dbReference>
<dbReference type="Proteomes" id="UP000238312">
    <property type="component" value="Unassembled WGS sequence"/>
</dbReference>
<dbReference type="RefSeq" id="WP_106245579.1">
    <property type="nucleotide sequence ID" value="NZ_PVNG01000014.1"/>
</dbReference>
<dbReference type="InterPro" id="IPR036396">
    <property type="entry name" value="Cyt_P450_sf"/>
</dbReference>
<dbReference type="InterPro" id="IPR001128">
    <property type="entry name" value="Cyt_P450"/>
</dbReference>
<keyword evidence="10" id="KW-1185">Reference proteome</keyword>
<evidence type="ECO:0000256" key="6">
    <source>
        <dbReference type="ARBA" id="ARBA00023004"/>
    </source>
</evidence>
<reference evidence="9 10" key="1">
    <citation type="submission" date="2018-03" db="EMBL/GenBank/DDBJ databases">
        <title>Genomic Encyclopedia of Type Strains, Phase III (KMG-III): the genomes of soil and plant-associated and newly described type strains.</title>
        <authorList>
            <person name="Whitman W."/>
        </authorList>
    </citation>
    <scope>NUCLEOTIDE SEQUENCE [LARGE SCALE GENOMIC DNA]</scope>
    <source>
        <strain evidence="9 10">CGMCC 4.7104</strain>
    </source>
</reference>
<evidence type="ECO:0000256" key="4">
    <source>
        <dbReference type="ARBA" id="ARBA00022723"/>
    </source>
</evidence>
<comment type="cofactor">
    <cofactor evidence="1">
        <name>heme</name>
        <dbReference type="ChEBI" id="CHEBI:30413"/>
    </cofactor>
</comment>
<keyword evidence="3" id="KW-0349">Heme</keyword>
<gene>
    <name evidence="9" type="ORF">B0I32_11493</name>
</gene>
<dbReference type="GO" id="GO:0016705">
    <property type="term" value="F:oxidoreductase activity, acting on paired donors, with incorporation or reduction of molecular oxygen"/>
    <property type="evidence" value="ECO:0007669"/>
    <property type="project" value="InterPro"/>
</dbReference>
<dbReference type="CDD" id="cd11067">
    <property type="entry name" value="CYP152"/>
    <property type="match status" value="1"/>
</dbReference>